<sequence length="472" mass="52331">MSNEKKVTSLETEVEVESNTSWLNVFKWSMYDLANTIYSMVIVSLIINRYVLIIGQLENGLNYQKANAIFSGVVSAMQIIIAFSMPVMGAISDSAGKRKPFVVGLTFAILIFASLLGFWHNLTLVLIFYVIANISYQWSLAYYDAMLAFIAAPKDVGKVGAFGVAFGYFGTLLSLPVMIICESIWGTPISQLPKVAEIASYKPPVQLQYGYYGSPWPFLIAMGMFLVFAIPFLFVKERQKKGEKPPTMQLIKQAFTQLKTTFKEIKTHREMFIFIIGYFLFVDAANVIVSYMFPIVRDGLLMSETFGMVFIVLSTISAVIFTYFVGMFADKKGAKSAFFLVGGLWIAAVIIGFIGIMLWSPVVIGANLPFIMIILMGVLAGPALGGTWVCQRAMIATLAPKEKFGEYFGFSKFSGKLSSAVGPLIWGATFLIFYKSWNYKTYALALLLIGIMLVIGLAIIAMVKPKKAARNY</sequence>
<protein>
    <submittedName>
        <fullName evidence="8">MFS transporter</fullName>
    </submittedName>
</protein>
<feature type="transmembrane region" description="Helical" evidence="6">
    <location>
        <begin position="272"/>
        <end position="293"/>
    </location>
</feature>
<dbReference type="Gene3D" id="1.20.1250.20">
    <property type="entry name" value="MFS general substrate transporter like domains"/>
    <property type="match status" value="1"/>
</dbReference>
<dbReference type="PROSITE" id="PS50850">
    <property type="entry name" value="MFS"/>
    <property type="match status" value="1"/>
</dbReference>
<dbReference type="Proteomes" id="UP001200513">
    <property type="component" value="Chromosome"/>
</dbReference>
<feature type="transmembrane region" description="Helical" evidence="6">
    <location>
        <begin position="443"/>
        <end position="463"/>
    </location>
</feature>
<feature type="transmembrane region" description="Helical" evidence="6">
    <location>
        <begin position="337"/>
        <end position="358"/>
    </location>
</feature>
<evidence type="ECO:0000256" key="5">
    <source>
        <dbReference type="ARBA" id="ARBA00023136"/>
    </source>
</evidence>
<dbReference type="InterPro" id="IPR036259">
    <property type="entry name" value="MFS_trans_sf"/>
</dbReference>
<evidence type="ECO:0000256" key="2">
    <source>
        <dbReference type="ARBA" id="ARBA00022448"/>
    </source>
</evidence>
<dbReference type="InterPro" id="IPR024671">
    <property type="entry name" value="Atg22-like"/>
</dbReference>
<feature type="transmembrane region" description="Helical" evidence="6">
    <location>
        <begin position="370"/>
        <end position="390"/>
    </location>
</feature>
<dbReference type="SUPFAM" id="SSF103473">
    <property type="entry name" value="MFS general substrate transporter"/>
    <property type="match status" value="1"/>
</dbReference>
<evidence type="ECO:0000313" key="8">
    <source>
        <dbReference type="EMBL" id="UJG44505.1"/>
    </source>
</evidence>
<dbReference type="EMBL" id="CP084167">
    <property type="protein sequence ID" value="UJG44505.1"/>
    <property type="molecule type" value="Genomic_DNA"/>
</dbReference>
<evidence type="ECO:0000256" key="3">
    <source>
        <dbReference type="ARBA" id="ARBA00022692"/>
    </source>
</evidence>
<dbReference type="Pfam" id="PF11700">
    <property type="entry name" value="ATG22"/>
    <property type="match status" value="1"/>
</dbReference>
<feature type="domain" description="Major facilitator superfamily (MFS) profile" evidence="7">
    <location>
        <begin position="270"/>
        <end position="472"/>
    </location>
</feature>
<evidence type="ECO:0000256" key="4">
    <source>
        <dbReference type="ARBA" id="ARBA00022989"/>
    </source>
</evidence>
<dbReference type="PANTHER" id="PTHR23519:SF1">
    <property type="entry name" value="AUTOPHAGY-RELATED PROTEIN 22"/>
    <property type="match status" value="1"/>
</dbReference>
<gene>
    <name evidence="8" type="ORF">K9W46_04830</name>
</gene>
<dbReference type="AlphaFoldDB" id="A0A9Y1BT06"/>
<keyword evidence="5 6" id="KW-0472">Membrane</keyword>
<dbReference type="GO" id="GO:0012505">
    <property type="term" value="C:endomembrane system"/>
    <property type="evidence" value="ECO:0007669"/>
    <property type="project" value="UniProtKB-SubCell"/>
</dbReference>
<keyword evidence="2" id="KW-0813">Transport</keyword>
<feature type="transmembrane region" description="Helical" evidence="6">
    <location>
        <begin position="305"/>
        <end position="325"/>
    </location>
</feature>
<proteinExistence type="predicted"/>
<dbReference type="InterPro" id="IPR020846">
    <property type="entry name" value="MFS_dom"/>
</dbReference>
<reference evidence="8" key="1">
    <citation type="journal article" date="2022" name="Nat. Microbiol.">
        <title>Unique mobile elements and scalable gene flow at the prokaryote-eukaryote boundary revealed by circularized Asgard archaea genomes.</title>
        <authorList>
            <person name="Wu F."/>
            <person name="Speth D.R."/>
            <person name="Philosof A."/>
            <person name="Cremiere A."/>
            <person name="Narayanan A."/>
            <person name="Barco R.A."/>
            <person name="Connon S.A."/>
            <person name="Amend J.P."/>
            <person name="Antoshechkin I.A."/>
            <person name="Orphan V.J."/>
        </authorList>
    </citation>
    <scope>NUCLEOTIDE SEQUENCE</scope>
    <source>
        <strain evidence="8">PR6</strain>
    </source>
</reference>
<feature type="transmembrane region" description="Helical" evidence="6">
    <location>
        <begin position="159"/>
        <end position="185"/>
    </location>
</feature>
<evidence type="ECO:0000256" key="6">
    <source>
        <dbReference type="SAM" id="Phobius"/>
    </source>
</evidence>
<evidence type="ECO:0000256" key="1">
    <source>
        <dbReference type="ARBA" id="ARBA00004127"/>
    </source>
</evidence>
<feature type="transmembrane region" description="Helical" evidence="6">
    <location>
        <begin position="216"/>
        <end position="235"/>
    </location>
</feature>
<name>A0A9Y1BT06_9ARCH</name>
<evidence type="ECO:0000259" key="7">
    <source>
        <dbReference type="PROSITE" id="PS50850"/>
    </source>
</evidence>
<dbReference type="PANTHER" id="PTHR23519">
    <property type="entry name" value="AUTOPHAGY-RELATED PROTEIN 22"/>
    <property type="match status" value="1"/>
</dbReference>
<keyword evidence="4 6" id="KW-1133">Transmembrane helix</keyword>
<feature type="transmembrane region" description="Helical" evidence="6">
    <location>
        <begin position="37"/>
        <end position="57"/>
    </location>
</feature>
<feature type="transmembrane region" description="Helical" evidence="6">
    <location>
        <begin position="69"/>
        <end position="89"/>
    </location>
</feature>
<keyword evidence="3 6" id="KW-0812">Transmembrane</keyword>
<comment type="subcellular location">
    <subcellularLocation>
        <location evidence="1">Endomembrane system</location>
        <topology evidence="1">Multi-pass membrane protein</topology>
    </subcellularLocation>
</comment>
<organism evidence="8">
    <name type="scientific">Candidatus Heimdallarchaeum endolithica</name>
    <dbReference type="NCBI Taxonomy" id="2876572"/>
    <lineage>
        <taxon>Archaea</taxon>
        <taxon>Promethearchaeati</taxon>
        <taxon>Candidatus Heimdallarchaeota</taxon>
        <taxon>Candidatus Heimdallarchaeia (ex Rinke et al. 2021) (nom. nud.)</taxon>
        <taxon>Candidatus Heimdallarchaeales</taxon>
        <taxon>Candidatus Heimdallarchaeaceae</taxon>
        <taxon>Candidatus Heimdallarchaeum</taxon>
    </lineage>
</organism>
<accession>A0A9Y1BT06</accession>
<dbReference type="GO" id="GO:0022857">
    <property type="term" value="F:transmembrane transporter activity"/>
    <property type="evidence" value="ECO:0007669"/>
    <property type="project" value="InterPro"/>
</dbReference>
<dbReference type="InterPro" id="IPR050495">
    <property type="entry name" value="ATG22/LtaA_families"/>
</dbReference>